<feature type="binding site" evidence="5">
    <location>
        <position position="79"/>
    </location>
    <ligand>
        <name>Zn(2+)</name>
        <dbReference type="ChEBI" id="CHEBI:29105"/>
    </ligand>
</feature>
<dbReference type="SUPFAM" id="SSF55620">
    <property type="entry name" value="Tetrahydrobiopterin biosynthesis enzymes-like"/>
    <property type="match status" value="1"/>
</dbReference>
<dbReference type="PROSITE" id="PS00859">
    <property type="entry name" value="GTP_CYCLOHYDROL_1_1"/>
    <property type="match status" value="1"/>
</dbReference>
<dbReference type="Proteomes" id="UP000070355">
    <property type="component" value="Unassembled WGS sequence"/>
</dbReference>
<feature type="binding site" evidence="5">
    <location>
        <position position="148"/>
    </location>
    <ligand>
        <name>Zn(2+)</name>
        <dbReference type="ChEBI" id="CHEBI:29105"/>
    </ligand>
</feature>
<dbReference type="OrthoDB" id="9801207at2"/>
<dbReference type="HAMAP" id="MF_00223">
    <property type="entry name" value="FolE"/>
    <property type="match status" value="1"/>
</dbReference>
<reference evidence="9" key="1">
    <citation type="submission" date="2016-01" db="EMBL/GenBank/DDBJ databases">
        <authorList>
            <person name="Mitreva M."/>
            <person name="Pepin K.H."/>
            <person name="Mihindukulasuriya K.A."/>
            <person name="Fulton R."/>
            <person name="Fronick C."/>
            <person name="O'Laughlin M."/>
            <person name="Miner T."/>
            <person name="Herter B."/>
            <person name="Rosa B.A."/>
            <person name="Cordes M."/>
            <person name="Tomlinson C."/>
            <person name="Wollam A."/>
            <person name="Palsikar V.B."/>
            <person name="Mardis E.R."/>
            <person name="Wilson R.K."/>
        </authorList>
    </citation>
    <scope>NUCLEOTIDE SEQUENCE [LARGE SCALE GENOMIC DNA]</scope>
    <source>
        <strain evidence="9">DNF01167</strain>
    </source>
</reference>
<dbReference type="InterPro" id="IPR018234">
    <property type="entry name" value="GTP_CycHdrlase_I_CS"/>
</dbReference>
<dbReference type="EC" id="3.5.4.16" evidence="5"/>
<dbReference type="GO" id="GO:0005737">
    <property type="term" value="C:cytoplasm"/>
    <property type="evidence" value="ECO:0007669"/>
    <property type="project" value="TreeGrafter"/>
</dbReference>
<feature type="domain" description="GTP cyclohydrolase I" evidence="6">
    <location>
        <begin position="9"/>
        <end position="179"/>
    </location>
</feature>
<comment type="caution">
    <text evidence="7">The sequence shown here is derived from an EMBL/GenBank/DDBJ whole genome shotgun (WGS) entry which is preliminary data.</text>
</comment>
<name>A0A133ZWC2_9BACL</name>
<evidence type="ECO:0000256" key="5">
    <source>
        <dbReference type="HAMAP-Rule" id="MF_00223"/>
    </source>
</evidence>
<proteinExistence type="inferred from homology"/>
<dbReference type="GO" id="GO:0008270">
    <property type="term" value="F:zinc ion binding"/>
    <property type="evidence" value="ECO:0007669"/>
    <property type="project" value="UniProtKB-UniRule"/>
</dbReference>
<dbReference type="EMBL" id="JAQMFS010000053">
    <property type="protein sequence ID" value="MDB6185885.1"/>
    <property type="molecule type" value="Genomic_DNA"/>
</dbReference>
<dbReference type="STRING" id="1379.HMPREF3186_00999"/>
<evidence type="ECO:0000313" key="8">
    <source>
        <dbReference type="EMBL" id="MDB6185885.1"/>
    </source>
</evidence>
<keyword evidence="3 5" id="KW-0554">One-carbon metabolism</keyword>
<dbReference type="PANTHER" id="PTHR11109">
    <property type="entry name" value="GTP CYCLOHYDROLASE I"/>
    <property type="match status" value="1"/>
</dbReference>
<dbReference type="Gene3D" id="1.10.286.10">
    <property type="match status" value="1"/>
</dbReference>
<evidence type="ECO:0000256" key="4">
    <source>
        <dbReference type="ARBA" id="ARBA00022801"/>
    </source>
</evidence>
<dbReference type="PATRIC" id="fig|1379.3.peg.983"/>
<feature type="binding site" evidence="5">
    <location>
        <position position="76"/>
    </location>
    <ligand>
        <name>Zn(2+)</name>
        <dbReference type="ChEBI" id="CHEBI:29105"/>
    </ligand>
</feature>
<dbReference type="Pfam" id="PF01227">
    <property type="entry name" value="GTP_cyclohydroI"/>
    <property type="match status" value="1"/>
</dbReference>
<dbReference type="InterPro" id="IPR043133">
    <property type="entry name" value="GTP-CH-I_C/QueF"/>
</dbReference>
<gene>
    <name evidence="5 8" type="primary">folE</name>
    <name evidence="7" type="ORF">HMPREF3186_00999</name>
    <name evidence="8" type="ORF">PNO30_03705</name>
</gene>
<dbReference type="GO" id="GO:0006730">
    <property type="term" value="P:one-carbon metabolic process"/>
    <property type="evidence" value="ECO:0007669"/>
    <property type="project" value="UniProtKB-UniRule"/>
</dbReference>
<dbReference type="Gene3D" id="3.30.1130.10">
    <property type="match status" value="1"/>
</dbReference>
<accession>A0A133ZWC2</accession>
<protein>
    <recommendedName>
        <fullName evidence="5">GTP cyclohydrolase 1</fullName>
        <ecNumber evidence="5">3.5.4.16</ecNumber>
    </recommendedName>
    <alternativeName>
        <fullName evidence="5">GTP cyclohydrolase I</fullName>
        <shortName evidence="5">GTP-CH-I</shortName>
    </alternativeName>
</protein>
<evidence type="ECO:0000313" key="9">
    <source>
        <dbReference type="Proteomes" id="UP000070355"/>
    </source>
</evidence>
<dbReference type="PANTHER" id="PTHR11109:SF7">
    <property type="entry name" value="GTP CYCLOHYDROLASE 1"/>
    <property type="match status" value="1"/>
</dbReference>
<reference evidence="8" key="3">
    <citation type="submission" date="2023-08" db="EMBL/GenBank/DDBJ databases">
        <title>Dental plaque isolates bound by oral lectin ZG16B.</title>
        <authorList>
            <person name="Ghosh S."/>
        </authorList>
    </citation>
    <scope>NUCLEOTIDE SEQUENCE</scope>
    <source>
        <strain evidence="8">DP3_5B</strain>
    </source>
</reference>
<dbReference type="GO" id="GO:0006729">
    <property type="term" value="P:tetrahydrobiopterin biosynthetic process"/>
    <property type="evidence" value="ECO:0007669"/>
    <property type="project" value="TreeGrafter"/>
</dbReference>
<dbReference type="Proteomes" id="UP001212217">
    <property type="component" value="Unassembled WGS sequence"/>
</dbReference>
<dbReference type="GO" id="GO:0005525">
    <property type="term" value="F:GTP binding"/>
    <property type="evidence" value="ECO:0007669"/>
    <property type="project" value="UniProtKB-KW"/>
</dbReference>
<comment type="catalytic activity">
    <reaction evidence="1 5">
        <text>GTP + H2O = 7,8-dihydroneopterin 3'-triphosphate + formate + H(+)</text>
        <dbReference type="Rhea" id="RHEA:17473"/>
        <dbReference type="ChEBI" id="CHEBI:15377"/>
        <dbReference type="ChEBI" id="CHEBI:15378"/>
        <dbReference type="ChEBI" id="CHEBI:15740"/>
        <dbReference type="ChEBI" id="CHEBI:37565"/>
        <dbReference type="ChEBI" id="CHEBI:58462"/>
        <dbReference type="EC" id="3.5.4.16"/>
    </reaction>
</comment>
<dbReference type="GO" id="GO:0003934">
    <property type="term" value="F:GTP cyclohydrolase I activity"/>
    <property type="evidence" value="ECO:0007669"/>
    <property type="project" value="UniProtKB-UniRule"/>
</dbReference>
<evidence type="ECO:0000313" key="7">
    <source>
        <dbReference type="EMBL" id="KXB59730.1"/>
    </source>
</evidence>
<comment type="subunit">
    <text evidence="5">Homopolymer.</text>
</comment>
<evidence type="ECO:0000256" key="1">
    <source>
        <dbReference type="ARBA" id="ARBA00001052"/>
    </source>
</evidence>
<dbReference type="NCBIfam" id="TIGR00063">
    <property type="entry name" value="folE"/>
    <property type="match status" value="1"/>
</dbReference>
<keyword evidence="5" id="KW-0547">Nucleotide-binding</keyword>
<reference evidence="7" key="2">
    <citation type="submission" date="2016-01" db="EMBL/GenBank/DDBJ databases">
        <authorList>
            <person name="Oliw E.H."/>
        </authorList>
    </citation>
    <scope>NUCLEOTIDE SEQUENCE [LARGE SCALE GENOMIC DNA]</scope>
    <source>
        <strain evidence="7">DNF01167</strain>
    </source>
</reference>
<keyword evidence="5" id="KW-0479">Metal-binding</keyword>
<evidence type="ECO:0000256" key="2">
    <source>
        <dbReference type="ARBA" id="ARBA00005080"/>
    </source>
</evidence>
<keyword evidence="4 5" id="KW-0378">Hydrolase</keyword>
<organism evidence="7 9">
    <name type="scientific">Gemella haemolysans</name>
    <dbReference type="NCBI Taxonomy" id="1379"/>
    <lineage>
        <taxon>Bacteria</taxon>
        <taxon>Bacillati</taxon>
        <taxon>Bacillota</taxon>
        <taxon>Bacilli</taxon>
        <taxon>Bacillales</taxon>
        <taxon>Gemellaceae</taxon>
        <taxon>Gemella</taxon>
    </lineage>
</organism>
<dbReference type="NCBIfam" id="NF006826">
    <property type="entry name" value="PRK09347.1-3"/>
    <property type="match status" value="1"/>
</dbReference>
<dbReference type="InterPro" id="IPR001474">
    <property type="entry name" value="GTP_CycHdrlase_I"/>
</dbReference>
<evidence type="ECO:0000256" key="3">
    <source>
        <dbReference type="ARBA" id="ARBA00022563"/>
    </source>
</evidence>
<keyword evidence="5" id="KW-0342">GTP-binding</keyword>
<dbReference type="GO" id="GO:0046654">
    <property type="term" value="P:tetrahydrofolate biosynthetic process"/>
    <property type="evidence" value="ECO:0007669"/>
    <property type="project" value="UniProtKB-UniRule"/>
</dbReference>
<dbReference type="FunFam" id="3.30.1130.10:FF:000001">
    <property type="entry name" value="GTP cyclohydrolase 1"/>
    <property type="match status" value="1"/>
</dbReference>
<dbReference type="UniPathway" id="UPA00848">
    <property type="reaction ID" value="UER00151"/>
</dbReference>
<dbReference type="RefSeq" id="WP_060914163.1">
    <property type="nucleotide sequence ID" value="NZ_JAGZGJ010000007.1"/>
</dbReference>
<dbReference type="InterPro" id="IPR043134">
    <property type="entry name" value="GTP-CH-I_N"/>
</dbReference>
<dbReference type="NCBIfam" id="NF006825">
    <property type="entry name" value="PRK09347.1-2"/>
    <property type="match status" value="1"/>
</dbReference>
<comment type="similarity">
    <text evidence="5">Belongs to the GTP cyclohydrolase I family.</text>
</comment>
<sequence length="186" mass="21355">MKNKEQSQELIKTLLENIGEDTSRAGLLDTPKRCVKMYEELLSKTNVDPKEEINTFFESDNDEPILVKDIQFYSLCEHHMLPFYGVCHIAYVPNNKKITGLSKLARLVESASRRLQIQEDMTLMLVNAIEEQLQPKGVYVIIEAEHMCMAMRGIKKIGSKTVTSKKTGIFLEDTELVKDIQYKIKL</sequence>
<dbReference type="InterPro" id="IPR020602">
    <property type="entry name" value="GTP_CycHdrlase_I_dom"/>
</dbReference>
<evidence type="ECO:0000259" key="6">
    <source>
        <dbReference type="Pfam" id="PF01227"/>
    </source>
</evidence>
<keyword evidence="5" id="KW-0862">Zinc</keyword>
<dbReference type="AlphaFoldDB" id="A0A133ZWC2"/>
<comment type="pathway">
    <text evidence="2 5">Cofactor biosynthesis; 7,8-dihydroneopterin triphosphate biosynthesis; 7,8-dihydroneopterin triphosphate from GTP: step 1/1.</text>
</comment>
<dbReference type="EMBL" id="LSDC01000064">
    <property type="protein sequence ID" value="KXB59730.1"/>
    <property type="molecule type" value="Genomic_DNA"/>
</dbReference>